<comment type="caution">
    <text evidence="2">The sequence shown here is derived from an EMBL/GenBank/DDBJ whole genome shotgun (WGS) entry which is preliminary data.</text>
</comment>
<name>A0ABW2EXR9_9GAMM</name>
<dbReference type="EMBL" id="JBHSZP010000028">
    <property type="protein sequence ID" value="MFC7090770.1"/>
    <property type="molecule type" value="Genomic_DNA"/>
</dbReference>
<dbReference type="Proteomes" id="UP001596411">
    <property type="component" value="Unassembled WGS sequence"/>
</dbReference>
<feature type="region of interest" description="Disordered" evidence="1">
    <location>
        <begin position="31"/>
        <end position="64"/>
    </location>
</feature>
<evidence type="ECO:0008006" key="4">
    <source>
        <dbReference type="Google" id="ProtNLM"/>
    </source>
</evidence>
<evidence type="ECO:0000313" key="2">
    <source>
        <dbReference type="EMBL" id="MFC7090770.1"/>
    </source>
</evidence>
<proteinExistence type="predicted"/>
<evidence type="ECO:0000256" key="1">
    <source>
        <dbReference type="SAM" id="MobiDB-lite"/>
    </source>
</evidence>
<gene>
    <name evidence="2" type="ORF">ACFQH5_14545</name>
</gene>
<protein>
    <recommendedName>
        <fullName evidence="4">Cell division protein ZipA</fullName>
    </recommendedName>
</protein>
<evidence type="ECO:0000313" key="3">
    <source>
        <dbReference type="Proteomes" id="UP001596411"/>
    </source>
</evidence>
<accession>A0ABW2EXR9</accession>
<organism evidence="2 3">
    <name type="scientific">Halomonas salifodinae</name>
    <dbReference type="NCBI Taxonomy" id="438745"/>
    <lineage>
        <taxon>Bacteria</taxon>
        <taxon>Pseudomonadati</taxon>
        <taxon>Pseudomonadota</taxon>
        <taxon>Gammaproteobacteria</taxon>
        <taxon>Oceanospirillales</taxon>
        <taxon>Halomonadaceae</taxon>
        <taxon>Halomonas</taxon>
    </lineage>
</organism>
<dbReference type="RefSeq" id="WP_346063342.1">
    <property type="nucleotide sequence ID" value="NZ_BAAADR010000017.1"/>
</dbReference>
<sequence length="203" mass="22110">MWWTLLFSGTALVAAIWVALAYYRSHLRQKAPPESSENAPATPAPMVASGKQPAAPQRHSRRPSREQAQALKQCWFVVFDTPSAQANHGLVELLNAHNAFYDTGPGVYYVTSQSASYQLTIAHSSSPGRLPPLHQDGDHPPVDGISVLIKFINKQSVVRNPTTFVDLVMAVHALGGRILTTDREEISPEAFKARLTDTSPASA</sequence>
<keyword evidence="3" id="KW-1185">Reference proteome</keyword>
<reference evidence="3" key="1">
    <citation type="journal article" date="2019" name="Int. J. Syst. Evol. Microbiol.">
        <title>The Global Catalogue of Microorganisms (GCM) 10K type strain sequencing project: providing services to taxonomists for standard genome sequencing and annotation.</title>
        <authorList>
            <consortium name="The Broad Institute Genomics Platform"/>
            <consortium name="The Broad Institute Genome Sequencing Center for Infectious Disease"/>
            <person name="Wu L."/>
            <person name="Ma J."/>
        </authorList>
    </citation>
    <scope>NUCLEOTIDE SEQUENCE [LARGE SCALE GENOMIC DNA]</scope>
    <source>
        <strain evidence="3">CGMCC 1.13666</strain>
    </source>
</reference>